<sequence>MVGKFPKIVKIFVLPSDVYALCKITIFLYDFCKKNTL</sequence>
<dbReference type="HOGENOM" id="CLU_3343919_0_0_0"/>
<dbReference type="KEGG" id="fsc:FSU_2319"/>
<organism evidence="1 2">
    <name type="scientific">Fibrobacter succinogenes (strain ATCC 19169 / S85)</name>
    <dbReference type="NCBI Taxonomy" id="59374"/>
    <lineage>
        <taxon>Bacteria</taxon>
        <taxon>Pseudomonadati</taxon>
        <taxon>Fibrobacterota</taxon>
        <taxon>Fibrobacteria</taxon>
        <taxon>Fibrobacterales</taxon>
        <taxon>Fibrobacteraceae</taxon>
        <taxon>Fibrobacter</taxon>
    </lineage>
</organism>
<proteinExistence type="predicted"/>
<name>D9S479_FIBSS</name>
<dbReference type="STRING" id="59374.FSU_2319"/>
<gene>
    <name evidence="1" type="ordered locus">FSU_2319</name>
</gene>
<dbReference type="EMBL" id="CP002158">
    <property type="protein sequence ID" value="ADL24772.1"/>
    <property type="molecule type" value="Genomic_DNA"/>
</dbReference>
<dbReference type="AlphaFoldDB" id="D9S479"/>
<dbReference type="Proteomes" id="UP000000517">
    <property type="component" value="Chromosome"/>
</dbReference>
<evidence type="ECO:0000313" key="2">
    <source>
        <dbReference type="Proteomes" id="UP000000517"/>
    </source>
</evidence>
<protein>
    <submittedName>
        <fullName evidence="1">Uncharacterized protein</fullName>
    </submittedName>
</protein>
<accession>D9S479</accession>
<evidence type="ECO:0000313" key="1">
    <source>
        <dbReference type="EMBL" id="ADL24772.1"/>
    </source>
</evidence>
<reference evidence="2" key="1">
    <citation type="submission" date="2010-08" db="EMBL/GenBank/DDBJ databases">
        <title>Complete sequence of Fibrobacter succinogenes subsp. succinogenes S85.</title>
        <authorList>
            <person name="Durkin A.S."/>
            <person name="Nelson K.E."/>
            <person name="Morrison M."/>
            <person name="Forsberg C.W."/>
            <person name="Wilson D.B."/>
            <person name="Russell J.B."/>
            <person name="Cann I.K.O."/>
            <person name="Mackie R.I."/>
            <person name="White B.A."/>
        </authorList>
    </citation>
    <scope>NUCLEOTIDE SEQUENCE [LARGE SCALE GENOMIC DNA]</scope>
    <source>
        <strain evidence="2">ATCC 19169 / S85</strain>
    </source>
</reference>